<evidence type="ECO:0000313" key="3">
    <source>
        <dbReference type="Proteomes" id="UP000469559"/>
    </source>
</evidence>
<feature type="transmembrane region" description="Helical" evidence="1">
    <location>
        <begin position="100"/>
        <end position="117"/>
    </location>
</feature>
<feature type="transmembrane region" description="Helical" evidence="1">
    <location>
        <begin position="12"/>
        <end position="35"/>
    </location>
</feature>
<proteinExistence type="predicted"/>
<keyword evidence="1" id="KW-0472">Membrane</keyword>
<protein>
    <submittedName>
        <fullName evidence="2">Uncharacterized protein</fullName>
    </submittedName>
</protein>
<reference evidence="2 3" key="1">
    <citation type="submission" date="2018-05" db="EMBL/GenBank/DDBJ databases">
        <title>Whole genome sequencing for identification of molecular markers to develop diagnostic detection tools for the regulated plant pathogen Lachnellula willkommii.</title>
        <authorList>
            <person name="Giroux E."/>
            <person name="Bilodeau G."/>
        </authorList>
    </citation>
    <scope>NUCLEOTIDE SEQUENCE [LARGE SCALE GENOMIC DNA]</scope>
    <source>
        <strain evidence="2 3">CBS 203.66</strain>
    </source>
</reference>
<keyword evidence="1" id="KW-1133">Transmembrane helix</keyword>
<name>A0A8T9B474_9HELO</name>
<sequence length="129" mass="13525">MIFPFPLTPSSIIFGLQGGLGMLNGVANLIIPALVAKNSKVLNIASVPALHSIALGAITYGAFFVKAAYVADTQIMWWSVVGRGLAVVTFGLHGGVWGNVALFEGAMGVLTAAGLLWEWRTEGRKVKGV</sequence>
<keyword evidence="1" id="KW-0812">Transmembrane</keyword>
<gene>
    <name evidence="2" type="ORF">LARI1_G007729</name>
</gene>
<dbReference type="EMBL" id="QGMF01000670">
    <property type="protein sequence ID" value="TVY14517.1"/>
    <property type="molecule type" value="Genomic_DNA"/>
</dbReference>
<evidence type="ECO:0000256" key="1">
    <source>
        <dbReference type="SAM" id="Phobius"/>
    </source>
</evidence>
<dbReference type="OrthoDB" id="10042947at2759"/>
<feature type="transmembrane region" description="Helical" evidence="1">
    <location>
        <begin position="41"/>
        <end position="63"/>
    </location>
</feature>
<dbReference type="AlphaFoldDB" id="A0A8T9B474"/>
<accession>A0A8T9B474</accession>
<evidence type="ECO:0000313" key="2">
    <source>
        <dbReference type="EMBL" id="TVY14517.1"/>
    </source>
</evidence>
<keyword evidence="3" id="KW-1185">Reference proteome</keyword>
<comment type="caution">
    <text evidence="2">The sequence shown here is derived from an EMBL/GenBank/DDBJ whole genome shotgun (WGS) entry which is preliminary data.</text>
</comment>
<dbReference type="Proteomes" id="UP000469559">
    <property type="component" value="Unassembled WGS sequence"/>
</dbReference>
<organism evidence="2 3">
    <name type="scientific">Lachnellula arida</name>
    <dbReference type="NCBI Taxonomy" id="1316785"/>
    <lineage>
        <taxon>Eukaryota</taxon>
        <taxon>Fungi</taxon>
        <taxon>Dikarya</taxon>
        <taxon>Ascomycota</taxon>
        <taxon>Pezizomycotina</taxon>
        <taxon>Leotiomycetes</taxon>
        <taxon>Helotiales</taxon>
        <taxon>Lachnaceae</taxon>
        <taxon>Lachnellula</taxon>
    </lineage>
</organism>